<accession>A0ABQ6F6N5</accession>
<feature type="signal peptide" evidence="2">
    <location>
        <begin position="1"/>
        <end position="26"/>
    </location>
</feature>
<reference evidence="4" key="1">
    <citation type="journal article" date="2019" name="Int. J. Syst. Evol. Microbiol.">
        <title>The Global Catalogue of Microorganisms (GCM) 10K type strain sequencing project: providing services to taxonomists for standard genome sequencing and annotation.</title>
        <authorList>
            <consortium name="The Broad Institute Genomics Platform"/>
            <consortium name="The Broad Institute Genome Sequencing Center for Infectious Disease"/>
            <person name="Wu L."/>
            <person name="Ma J."/>
        </authorList>
    </citation>
    <scope>NUCLEOTIDE SEQUENCE [LARGE SCALE GENOMIC DNA]</scope>
    <source>
        <strain evidence="4">NBRC 102407</strain>
    </source>
</reference>
<keyword evidence="2" id="KW-0732">Signal</keyword>
<dbReference type="Proteomes" id="UP001157167">
    <property type="component" value="Unassembled WGS sequence"/>
</dbReference>
<keyword evidence="4" id="KW-1185">Reference proteome</keyword>
<protein>
    <recommendedName>
        <fullName evidence="5">DUF1615 domain-containing protein</fullName>
    </recommendedName>
</protein>
<evidence type="ECO:0000313" key="3">
    <source>
        <dbReference type="EMBL" id="GLT21205.1"/>
    </source>
</evidence>
<organism evidence="3 4">
    <name type="scientific">Zoogloea oryzae</name>
    <dbReference type="NCBI Taxonomy" id="310767"/>
    <lineage>
        <taxon>Bacteria</taxon>
        <taxon>Pseudomonadati</taxon>
        <taxon>Pseudomonadota</taxon>
        <taxon>Betaproteobacteria</taxon>
        <taxon>Rhodocyclales</taxon>
        <taxon>Zoogloeaceae</taxon>
        <taxon>Zoogloea</taxon>
    </lineage>
</organism>
<proteinExistence type="predicted"/>
<dbReference type="PROSITE" id="PS51257">
    <property type="entry name" value="PROKAR_LIPOPROTEIN"/>
    <property type="match status" value="1"/>
</dbReference>
<name>A0ABQ6F6N5_9RHOO</name>
<feature type="region of interest" description="Disordered" evidence="1">
    <location>
        <begin position="26"/>
        <end position="67"/>
    </location>
</feature>
<dbReference type="EMBL" id="BSPX01000005">
    <property type="protein sequence ID" value="GLT21205.1"/>
    <property type="molecule type" value="Genomic_DNA"/>
</dbReference>
<sequence>MIRSGSSLAASALAVGALLLGGCASTGPVESRPSPKLPPASGSTPPLPQTIPAPQPEAPKPILTQPAPALPPTVQPVPRPAAPVVLGEREGRALIAGFLPPYVKDRDGWATDIHTAFSSLRLPLTPDNICAAVAVIEQESTFQADPVVPGLSQIVWKEIDTRREKIHLPRLLVDAALLKTSPDGRSYKARIDSLRTEKQMNALFEDMISELPNGRSLLGGYNPVRTGGPMQVSIAFAEEQVREKAYPYPRRDSVRTEVFTRRGGVYFGIAILLDYPAPYSKILYRFADFNAGRFSSRNAAFQSAVARLSGQALALDGDLLRYKDGAPSSEPSATLSALATINGRLGLSRDALIRDLRLEKTPAFAQTALYARVFALADAAAGAPIPREAMPQIDLKSPKIQRKLTTAWFAERVDGRHRTCLGRDRSTLP</sequence>
<dbReference type="InterPro" id="IPR011673">
    <property type="entry name" value="DUF1615"/>
</dbReference>
<gene>
    <name evidence="3" type="ORF">GCM10007933_06570</name>
</gene>
<evidence type="ECO:0008006" key="5">
    <source>
        <dbReference type="Google" id="ProtNLM"/>
    </source>
</evidence>
<feature type="chain" id="PRO_5047480959" description="DUF1615 domain-containing protein" evidence="2">
    <location>
        <begin position="27"/>
        <end position="429"/>
    </location>
</feature>
<feature type="compositionally biased region" description="Pro residues" evidence="1">
    <location>
        <begin position="45"/>
        <end position="59"/>
    </location>
</feature>
<evidence type="ECO:0000256" key="2">
    <source>
        <dbReference type="SAM" id="SignalP"/>
    </source>
</evidence>
<comment type="caution">
    <text evidence="3">The sequence shown here is derived from an EMBL/GenBank/DDBJ whole genome shotgun (WGS) entry which is preliminary data.</text>
</comment>
<evidence type="ECO:0000313" key="4">
    <source>
        <dbReference type="Proteomes" id="UP001157167"/>
    </source>
</evidence>
<evidence type="ECO:0000256" key="1">
    <source>
        <dbReference type="SAM" id="MobiDB-lite"/>
    </source>
</evidence>
<dbReference type="Pfam" id="PF07759">
    <property type="entry name" value="DUF1615"/>
    <property type="match status" value="1"/>
</dbReference>